<dbReference type="AlphaFoldDB" id="A0A7J6TT23"/>
<dbReference type="InterPro" id="IPR036855">
    <property type="entry name" value="Znf_CCCH_sf"/>
</dbReference>
<organism evidence="8 9">
    <name type="scientific">Perkinsus olseni</name>
    <name type="common">Perkinsus atlanticus</name>
    <dbReference type="NCBI Taxonomy" id="32597"/>
    <lineage>
        <taxon>Eukaryota</taxon>
        <taxon>Sar</taxon>
        <taxon>Alveolata</taxon>
        <taxon>Perkinsozoa</taxon>
        <taxon>Perkinsea</taxon>
        <taxon>Perkinsida</taxon>
        <taxon>Perkinsidae</taxon>
        <taxon>Perkinsus</taxon>
    </lineage>
</organism>
<evidence type="ECO:0000313" key="8">
    <source>
        <dbReference type="EMBL" id="KAF4748235.1"/>
    </source>
</evidence>
<feature type="non-terminal residue" evidence="8">
    <location>
        <position position="1"/>
    </location>
</feature>
<dbReference type="SUPFAM" id="SSF90229">
    <property type="entry name" value="CCCH zinc finger"/>
    <property type="match status" value="1"/>
</dbReference>
<evidence type="ECO:0000313" key="9">
    <source>
        <dbReference type="Proteomes" id="UP000553632"/>
    </source>
</evidence>
<evidence type="ECO:0000256" key="6">
    <source>
        <dbReference type="SAM" id="SignalP"/>
    </source>
</evidence>
<dbReference type="Proteomes" id="UP000553632">
    <property type="component" value="Unassembled WGS sequence"/>
</dbReference>
<reference evidence="8 9" key="1">
    <citation type="submission" date="2020-04" db="EMBL/GenBank/DDBJ databases">
        <title>Perkinsus olseni comparative genomics.</title>
        <authorList>
            <person name="Bogema D.R."/>
        </authorList>
    </citation>
    <scope>NUCLEOTIDE SEQUENCE [LARGE SCALE GENOMIC DNA]</scope>
    <source>
        <strain evidence="8 9">ATCC PRA-207</strain>
    </source>
</reference>
<keyword evidence="6" id="KW-0732">Signal</keyword>
<feature type="region of interest" description="Disordered" evidence="5">
    <location>
        <begin position="125"/>
        <end position="152"/>
    </location>
</feature>
<feature type="compositionally biased region" description="Basic residues" evidence="5">
    <location>
        <begin position="143"/>
        <end position="152"/>
    </location>
</feature>
<feature type="domain" description="C3H1-type" evidence="7">
    <location>
        <begin position="157"/>
        <end position="186"/>
    </location>
</feature>
<evidence type="ECO:0000256" key="1">
    <source>
        <dbReference type="ARBA" id="ARBA00022723"/>
    </source>
</evidence>
<keyword evidence="9" id="KW-1185">Reference proteome</keyword>
<evidence type="ECO:0000259" key="7">
    <source>
        <dbReference type="PROSITE" id="PS50103"/>
    </source>
</evidence>
<gene>
    <name evidence="8" type="ORF">FOZ63_007749</name>
</gene>
<feature type="chain" id="PRO_5029676680" description="C3H1-type domain-containing protein" evidence="6">
    <location>
        <begin position="20"/>
        <end position="220"/>
    </location>
</feature>
<protein>
    <recommendedName>
        <fullName evidence="7">C3H1-type domain-containing protein</fullName>
    </recommendedName>
</protein>
<comment type="caution">
    <text evidence="8">The sequence shown here is derived from an EMBL/GenBank/DDBJ whole genome shotgun (WGS) entry which is preliminary data.</text>
</comment>
<dbReference type="EMBL" id="JABANO010008624">
    <property type="protein sequence ID" value="KAF4748235.1"/>
    <property type="molecule type" value="Genomic_DNA"/>
</dbReference>
<accession>A0A7J6TT23</accession>
<keyword evidence="3 4" id="KW-0862">Zinc</keyword>
<dbReference type="Gene3D" id="4.10.1000.10">
    <property type="entry name" value="Zinc finger, CCCH-type"/>
    <property type="match status" value="1"/>
</dbReference>
<keyword evidence="2 4" id="KW-0863">Zinc-finger</keyword>
<feature type="zinc finger region" description="C3H1-type" evidence="4">
    <location>
        <begin position="157"/>
        <end position="186"/>
    </location>
</feature>
<evidence type="ECO:0000256" key="3">
    <source>
        <dbReference type="ARBA" id="ARBA00022833"/>
    </source>
</evidence>
<name>A0A7J6TT23_PEROL</name>
<evidence type="ECO:0000256" key="2">
    <source>
        <dbReference type="ARBA" id="ARBA00022771"/>
    </source>
</evidence>
<feature type="signal peptide" evidence="6">
    <location>
        <begin position="1"/>
        <end position="19"/>
    </location>
</feature>
<dbReference type="InterPro" id="IPR000571">
    <property type="entry name" value="Znf_CCCH"/>
</dbReference>
<proteinExistence type="predicted"/>
<dbReference type="PROSITE" id="PS50103">
    <property type="entry name" value="ZF_C3H1"/>
    <property type="match status" value="1"/>
</dbReference>
<sequence>MIGGILGSVILWFVQGTAGRRGAPLWVDWVCAALANDRSNFSAMEEHLVERLTSQSPTQGALLAPLFFLMISDIDSAKVCNYIDNGFKPAAVVQETSRHGHATTPACAENGNLEYRQHPCSDLDESIITSPQSRSSDPDSRPKQGRRRRQHLAHKGAYKTELCRCVVEGTHCRFGAQRCKWAHSLQELIDRRNMSLEFGTADDISSLMRGKAAAVDKDNK</sequence>
<keyword evidence="1 4" id="KW-0479">Metal-binding</keyword>
<evidence type="ECO:0000256" key="4">
    <source>
        <dbReference type="PROSITE-ProRule" id="PRU00723"/>
    </source>
</evidence>
<dbReference type="GO" id="GO:0008270">
    <property type="term" value="F:zinc ion binding"/>
    <property type="evidence" value="ECO:0007669"/>
    <property type="project" value="UniProtKB-KW"/>
</dbReference>
<evidence type="ECO:0000256" key="5">
    <source>
        <dbReference type="SAM" id="MobiDB-lite"/>
    </source>
</evidence>